<dbReference type="OrthoDB" id="138827at2"/>
<reference evidence="8 9" key="2">
    <citation type="submission" date="2019-08" db="EMBL/GenBank/DDBJ databases">
        <title>Jejuicoccus antrihumi gen. nov., sp. nov., a new member of the family Dermacoccaceae isolated from a cave.</title>
        <authorList>
            <person name="Schumann P."/>
            <person name="Kim I.S."/>
        </authorList>
    </citation>
    <scope>NUCLEOTIDE SEQUENCE [LARGE SCALE GENOMIC DNA]</scope>
    <source>
        <strain evidence="8 9">C5-26</strain>
    </source>
</reference>
<reference evidence="8 9" key="1">
    <citation type="submission" date="2019-05" db="EMBL/GenBank/DDBJ databases">
        <authorList>
            <person name="Lee S.D."/>
        </authorList>
    </citation>
    <scope>NUCLEOTIDE SEQUENCE [LARGE SCALE GENOMIC DNA]</scope>
    <source>
        <strain evidence="8 9">C5-26</strain>
    </source>
</reference>
<evidence type="ECO:0000256" key="3">
    <source>
        <dbReference type="ARBA" id="ARBA00022692"/>
    </source>
</evidence>
<comment type="caution">
    <text evidence="8">The sequence shown here is derived from an EMBL/GenBank/DDBJ whole genome shotgun (WGS) entry which is preliminary data.</text>
</comment>
<dbReference type="GO" id="GO:0005886">
    <property type="term" value="C:plasma membrane"/>
    <property type="evidence" value="ECO:0007669"/>
    <property type="project" value="UniProtKB-SubCell"/>
</dbReference>
<feature type="transmembrane region" description="Helical" evidence="7">
    <location>
        <begin position="34"/>
        <end position="59"/>
    </location>
</feature>
<evidence type="ECO:0000256" key="4">
    <source>
        <dbReference type="ARBA" id="ARBA00022989"/>
    </source>
</evidence>
<dbReference type="InterPro" id="IPR050367">
    <property type="entry name" value="APC_superfamily"/>
</dbReference>
<evidence type="ECO:0000256" key="5">
    <source>
        <dbReference type="ARBA" id="ARBA00023136"/>
    </source>
</evidence>
<keyword evidence="3 7" id="KW-0812">Transmembrane</keyword>
<feature type="transmembrane region" description="Helical" evidence="7">
    <location>
        <begin position="178"/>
        <end position="197"/>
    </location>
</feature>
<feature type="transmembrane region" description="Helical" evidence="7">
    <location>
        <begin position="449"/>
        <end position="467"/>
    </location>
</feature>
<dbReference type="EMBL" id="VCQV01000007">
    <property type="protein sequence ID" value="TWP37166.1"/>
    <property type="molecule type" value="Genomic_DNA"/>
</dbReference>
<evidence type="ECO:0000256" key="6">
    <source>
        <dbReference type="SAM" id="MobiDB-lite"/>
    </source>
</evidence>
<dbReference type="RefSeq" id="WP_146316031.1">
    <property type="nucleotide sequence ID" value="NZ_VCQV01000007.1"/>
</dbReference>
<feature type="transmembrane region" description="Helical" evidence="7">
    <location>
        <begin position="385"/>
        <end position="406"/>
    </location>
</feature>
<evidence type="ECO:0000256" key="1">
    <source>
        <dbReference type="ARBA" id="ARBA00004651"/>
    </source>
</evidence>
<feature type="transmembrane region" description="Helical" evidence="7">
    <location>
        <begin position="65"/>
        <end position="84"/>
    </location>
</feature>
<keyword evidence="4 7" id="KW-1133">Transmembrane helix</keyword>
<evidence type="ECO:0000313" key="9">
    <source>
        <dbReference type="Proteomes" id="UP000320244"/>
    </source>
</evidence>
<dbReference type="InterPro" id="IPR002293">
    <property type="entry name" value="AA/rel_permease1"/>
</dbReference>
<feature type="transmembrane region" description="Helical" evidence="7">
    <location>
        <begin position="297"/>
        <end position="319"/>
    </location>
</feature>
<keyword evidence="5 7" id="KW-0472">Membrane</keyword>
<dbReference type="Gene3D" id="1.20.1740.10">
    <property type="entry name" value="Amino acid/polyamine transporter I"/>
    <property type="match status" value="1"/>
</dbReference>
<dbReference type="PIRSF" id="PIRSF006060">
    <property type="entry name" value="AA_transporter"/>
    <property type="match status" value="1"/>
</dbReference>
<evidence type="ECO:0000256" key="7">
    <source>
        <dbReference type="SAM" id="Phobius"/>
    </source>
</evidence>
<feature type="transmembrane region" description="Helical" evidence="7">
    <location>
        <begin position="105"/>
        <end position="125"/>
    </location>
</feature>
<feature type="transmembrane region" description="Helical" evidence="7">
    <location>
        <begin position="254"/>
        <end position="277"/>
    </location>
</feature>
<feature type="transmembrane region" description="Helical" evidence="7">
    <location>
        <begin position="354"/>
        <end position="373"/>
    </location>
</feature>
<keyword evidence="2" id="KW-1003">Cell membrane</keyword>
<accession>A0A563E3R6</accession>
<dbReference type="Pfam" id="PF13520">
    <property type="entry name" value="AA_permease_2"/>
    <property type="match status" value="1"/>
</dbReference>
<evidence type="ECO:0000256" key="2">
    <source>
        <dbReference type="ARBA" id="ARBA00022475"/>
    </source>
</evidence>
<name>A0A563E3R6_9MICO</name>
<sequence>MGTTSAPPAPASAAAPEGHGSGLHRNVITASGSVVMAVAGSAPAYSIAATTATLVAAAGLASPAALLWCGIPMLGIAWAFSYLGRADVNAGASYSWVGRALHPTLGYLSGWALVVSATIFMVAGSLPAGSVTVDLFSPSHDSETWLVTLIGSVWFLVMVTCVMIGIRVTAHAQWIMSSIEVAILIIFAVIAIVRASLGHHAGPAFSWSWLGFGHFNGMSGFVAAALVAAFYYWGWDVSANLNEETKDSHKAAGLGGIIGVLIVFALFEMFTIAINMMMTPASIAANSGNVLGRLGEVIWPGAGGKLLIIAVMLSTIATLETTLIQVTRSLFAMGRDHTLPAAFGRVHSSWRTPAFATVVVAGVSLVLFIGSNFLGSVGTILSDAISSIGLQIAFYYALAGLAVVVAYRRQILTSPKNFLFIGLWPAVGAAFMTWIFIESIPTLGLTIDLIGLGTLAVGIIPMCIYWAKGSSYFVRVPLTTGSGPAPAESPEPRQG</sequence>
<dbReference type="PANTHER" id="PTHR42770:SF7">
    <property type="entry name" value="MEMBRANE PROTEIN"/>
    <property type="match status" value="1"/>
</dbReference>
<dbReference type="Proteomes" id="UP000320244">
    <property type="component" value="Unassembled WGS sequence"/>
</dbReference>
<organism evidence="8 9">
    <name type="scientific">Leekyejoonella antrihumi</name>
    <dbReference type="NCBI Taxonomy" id="1660198"/>
    <lineage>
        <taxon>Bacteria</taxon>
        <taxon>Bacillati</taxon>
        <taxon>Actinomycetota</taxon>
        <taxon>Actinomycetes</taxon>
        <taxon>Micrococcales</taxon>
        <taxon>Dermacoccaceae</taxon>
        <taxon>Leekyejoonella</taxon>
    </lineage>
</organism>
<feature type="transmembrane region" description="Helical" evidence="7">
    <location>
        <begin position="209"/>
        <end position="233"/>
    </location>
</feature>
<protein>
    <submittedName>
        <fullName evidence="8">APC family permease</fullName>
    </submittedName>
</protein>
<keyword evidence="9" id="KW-1185">Reference proteome</keyword>
<comment type="subcellular location">
    <subcellularLocation>
        <location evidence="1">Cell membrane</location>
        <topology evidence="1">Multi-pass membrane protein</topology>
    </subcellularLocation>
</comment>
<gene>
    <name evidence="8" type="ORF">FGL98_07055</name>
</gene>
<evidence type="ECO:0000313" key="8">
    <source>
        <dbReference type="EMBL" id="TWP37166.1"/>
    </source>
</evidence>
<dbReference type="PANTHER" id="PTHR42770">
    <property type="entry name" value="AMINO ACID TRANSPORTER-RELATED"/>
    <property type="match status" value="1"/>
</dbReference>
<feature type="region of interest" description="Disordered" evidence="6">
    <location>
        <begin position="1"/>
        <end position="20"/>
    </location>
</feature>
<proteinExistence type="predicted"/>
<dbReference type="AlphaFoldDB" id="A0A563E3R6"/>
<feature type="transmembrane region" description="Helical" evidence="7">
    <location>
        <begin position="418"/>
        <end position="437"/>
    </location>
</feature>
<dbReference type="GO" id="GO:0022857">
    <property type="term" value="F:transmembrane transporter activity"/>
    <property type="evidence" value="ECO:0007669"/>
    <property type="project" value="InterPro"/>
</dbReference>
<feature type="transmembrane region" description="Helical" evidence="7">
    <location>
        <begin position="145"/>
        <end position="166"/>
    </location>
</feature>